<comment type="cofactor">
    <cofactor evidence="1">
        <name>Fe cation</name>
        <dbReference type="ChEBI" id="CHEBI:24875"/>
    </cofactor>
</comment>
<dbReference type="PRINTS" id="PR00090">
    <property type="entry name" value="RNGDIOXGNASE"/>
</dbReference>
<dbReference type="InterPro" id="IPR017941">
    <property type="entry name" value="Rieske_2Fe-2S"/>
</dbReference>
<dbReference type="InterPro" id="IPR015881">
    <property type="entry name" value="ARHD_Rieske_2Fe_2S"/>
</dbReference>
<accession>A0A6C7EKS4</accession>
<dbReference type="InterPro" id="IPR015879">
    <property type="entry name" value="Ring_hydroxy_dOase_asu_C_dom"/>
</dbReference>
<evidence type="ECO:0000313" key="10">
    <source>
        <dbReference type="Proteomes" id="UP000011863"/>
    </source>
</evidence>
<dbReference type="RefSeq" id="WP_015443783.1">
    <property type="nucleotide sequence ID" value="NC_020520.1"/>
</dbReference>
<keyword evidence="6" id="KW-0411">Iron-sulfur</keyword>
<evidence type="ECO:0000256" key="1">
    <source>
        <dbReference type="ARBA" id="ARBA00001962"/>
    </source>
</evidence>
<dbReference type="KEGG" id="aym:YM304_42220"/>
<dbReference type="PANTHER" id="PTHR43756:SF5">
    <property type="entry name" value="CHOLINE MONOOXYGENASE, CHLOROPLASTIC"/>
    <property type="match status" value="1"/>
</dbReference>
<dbReference type="Pfam" id="PF00355">
    <property type="entry name" value="Rieske"/>
    <property type="match status" value="1"/>
</dbReference>
<keyword evidence="7" id="KW-0520">NAD</keyword>
<protein>
    <submittedName>
        <fullName evidence="9">Putative oxidoreductase</fullName>
    </submittedName>
</protein>
<evidence type="ECO:0000256" key="4">
    <source>
        <dbReference type="ARBA" id="ARBA00023002"/>
    </source>
</evidence>
<dbReference type="InterPro" id="IPR036922">
    <property type="entry name" value="Rieske_2Fe-2S_sf"/>
</dbReference>
<proteinExistence type="predicted"/>
<evidence type="ECO:0000256" key="2">
    <source>
        <dbReference type="ARBA" id="ARBA00022714"/>
    </source>
</evidence>
<dbReference type="SUPFAM" id="SSF55961">
    <property type="entry name" value="Bet v1-like"/>
    <property type="match status" value="1"/>
</dbReference>
<dbReference type="EMBL" id="AP012057">
    <property type="protein sequence ID" value="BAN04536.1"/>
    <property type="molecule type" value="Genomic_DNA"/>
</dbReference>
<dbReference type="PANTHER" id="PTHR43756">
    <property type="entry name" value="CHOLINE MONOOXYGENASE, CHLOROPLASTIC"/>
    <property type="match status" value="1"/>
</dbReference>
<evidence type="ECO:0000259" key="8">
    <source>
        <dbReference type="PROSITE" id="PS51296"/>
    </source>
</evidence>
<organism evidence="9 10">
    <name type="scientific">Ilumatobacter coccineus (strain NBRC 103263 / KCTC 29153 / YM16-304)</name>
    <dbReference type="NCBI Taxonomy" id="1313172"/>
    <lineage>
        <taxon>Bacteria</taxon>
        <taxon>Bacillati</taxon>
        <taxon>Actinomycetota</taxon>
        <taxon>Acidimicrobiia</taxon>
        <taxon>Acidimicrobiales</taxon>
        <taxon>Ilumatobacteraceae</taxon>
        <taxon>Ilumatobacter</taxon>
    </lineage>
</organism>
<evidence type="ECO:0000256" key="3">
    <source>
        <dbReference type="ARBA" id="ARBA00022723"/>
    </source>
</evidence>
<sequence length="397" mass="44944">MTTSTNGTNLSDELLASLDASIDDVSTASTLPPELYTSPDVLAFETEALFMKEWLCVGRAERIPNVGDWFTVTIVDEPLIIARNKEGKVCAMSAVCQHRAMQVCEGEGNNTTFKCPYHHWNYGLDGRLLGAPAMERTEAFDKADFGLPQLRVEEWQGFVFVNFDADAAPLAPTLERYTPFLANYDLENAICPGTFTLENMPWNWKVMFENFNDGYHANRLHQFVQDFCPSNMSEFPVPWSDDSNVIFRTGGYTHIDGGFNATHRVIMDVFPDLTDEERTRSTFALMPPTLCFGTAPDQCFFFLVRPTGPETIDIEIGYIFHPSALDDPLFEQKMLLSDAGVQVFVQQDQDATTKVQQGLRSRFAPRGRYSWQEESHIQFNRWLVQRYRGGSTPDARA</sequence>
<feature type="domain" description="Rieske" evidence="8">
    <location>
        <begin position="54"/>
        <end position="161"/>
    </location>
</feature>
<dbReference type="GO" id="GO:0005506">
    <property type="term" value="F:iron ion binding"/>
    <property type="evidence" value="ECO:0007669"/>
    <property type="project" value="InterPro"/>
</dbReference>
<dbReference type="GO" id="GO:0004497">
    <property type="term" value="F:monooxygenase activity"/>
    <property type="evidence" value="ECO:0007669"/>
    <property type="project" value="UniProtKB-ARBA"/>
</dbReference>
<dbReference type="PROSITE" id="PS51296">
    <property type="entry name" value="RIESKE"/>
    <property type="match status" value="1"/>
</dbReference>
<keyword evidence="10" id="KW-1185">Reference proteome</keyword>
<keyword evidence="2" id="KW-0001">2Fe-2S</keyword>
<dbReference type="InterPro" id="IPR001663">
    <property type="entry name" value="Rng_hydr_dOase-A"/>
</dbReference>
<evidence type="ECO:0000256" key="7">
    <source>
        <dbReference type="ARBA" id="ARBA00023027"/>
    </source>
</evidence>
<reference evidence="9 10" key="1">
    <citation type="journal article" date="2013" name="Int. J. Syst. Evol. Microbiol.">
        <title>Ilumatobacter nonamiense sp. nov. and Ilumatobacter coccineum sp. nov., isolated from seashore sand.</title>
        <authorList>
            <person name="Matsumoto A."/>
            <person name="Kasai H."/>
            <person name="Matsuo Y."/>
            <person name="Shizuri Y."/>
            <person name="Ichikawa N."/>
            <person name="Fujita N."/>
            <person name="Omura S."/>
            <person name="Takahashi Y."/>
        </authorList>
    </citation>
    <scope>NUCLEOTIDE SEQUENCE [LARGE SCALE GENOMIC DNA]</scope>
    <source>
        <strain evidence="10">NBRC 103263 / KCTC 29153 / YM16-304</strain>
    </source>
</reference>
<dbReference type="GO" id="GO:0051537">
    <property type="term" value="F:2 iron, 2 sulfur cluster binding"/>
    <property type="evidence" value="ECO:0007669"/>
    <property type="project" value="UniProtKB-KW"/>
</dbReference>
<dbReference type="Gene3D" id="2.102.10.10">
    <property type="entry name" value="Rieske [2Fe-2S] iron-sulphur domain"/>
    <property type="match status" value="1"/>
</dbReference>
<evidence type="ECO:0000256" key="6">
    <source>
        <dbReference type="ARBA" id="ARBA00023014"/>
    </source>
</evidence>
<keyword evidence="4" id="KW-0560">Oxidoreductase</keyword>
<keyword evidence="5" id="KW-0408">Iron</keyword>
<dbReference type="CDD" id="cd03469">
    <property type="entry name" value="Rieske_RO_Alpha_N"/>
    <property type="match status" value="1"/>
</dbReference>
<dbReference type="GO" id="GO:0016705">
    <property type="term" value="F:oxidoreductase activity, acting on paired donors, with incorporation or reduction of molecular oxygen"/>
    <property type="evidence" value="ECO:0007669"/>
    <property type="project" value="UniProtKB-ARBA"/>
</dbReference>
<evidence type="ECO:0000313" key="9">
    <source>
        <dbReference type="EMBL" id="BAN04536.1"/>
    </source>
</evidence>
<dbReference type="SUPFAM" id="SSF50022">
    <property type="entry name" value="ISP domain"/>
    <property type="match status" value="1"/>
</dbReference>
<dbReference type="AlphaFoldDB" id="A0A6C7EKS4"/>
<dbReference type="OrthoDB" id="5243643at2"/>
<dbReference type="Pfam" id="PF00848">
    <property type="entry name" value="Ring_hydroxyl_A"/>
    <property type="match status" value="1"/>
</dbReference>
<dbReference type="Proteomes" id="UP000011863">
    <property type="component" value="Chromosome"/>
</dbReference>
<evidence type="ECO:0000256" key="5">
    <source>
        <dbReference type="ARBA" id="ARBA00023004"/>
    </source>
</evidence>
<name>A0A6C7EKS4_ILUCY</name>
<keyword evidence="3" id="KW-0479">Metal-binding</keyword>
<dbReference type="Gene3D" id="3.90.380.10">
    <property type="entry name" value="Naphthalene 1,2-dioxygenase Alpha Subunit, Chain A, domain 1"/>
    <property type="match status" value="1"/>
</dbReference>
<gene>
    <name evidence="9" type="ORF">YM304_42220</name>
</gene>
<dbReference type="PROSITE" id="PS00570">
    <property type="entry name" value="RING_HYDROXYL_ALPHA"/>
    <property type="match status" value="1"/>
</dbReference>